<dbReference type="STRING" id="417292.SAMN05421806_105194"/>
<keyword evidence="4" id="KW-1185">Reference proteome</keyword>
<dbReference type="RefSeq" id="WP_093610371.1">
    <property type="nucleotide sequence ID" value="NZ_FNFF01000005.1"/>
</dbReference>
<feature type="transmembrane region" description="Helical" evidence="2">
    <location>
        <begin position="135"/>
        <end position="155"/>
    </location>
</feature>
<evidence type="ECO:0008006" key="5">
    <source>
        <dbReference type="Google" id="ProtNLM"/>
    </source>
</evidence>
<organism evidence="3 4">
    <name type="scientific">Streptomyces indicus</name>
    <dbReference type="NCBI Taxonomy" id="417292"/>
    <lineage>
        <taxon>Bacteria</taxon>
        <taxon>Bacillati</taxon>
        <taxon>Actinomycetota</taxon>
        <taxon>Actinomycetes</taxon>
        <taxon>Kitasatosporales</taxon>
        <taxon>Streptomycetaceae</taxon>
        <taxon>Streptomyces</taxon>
    </lineage>
</organism>
<name>A0A1G8ZU46_9ACTN</name>
<evidence type="ECO:0000313" key="3">
    <source>
        <dbReference type="EMBL" id="SDK18588.1"/>
    </source>
</evidence>
<keyword evidence="2" id="KW-1133">Transmembrane helix</keyword>
<dbReference type="Proteomes" id="UP000199155">
    <property type="component" value="Unassembled WGS sequence"/>
</dbReference>
<feature type="compositionally biased region" description="Low complexity" evidence="1">
    <location>
        <begin position="242"/>
        <end position="259"/>
    </location>
</feature>
<feature type="compositionally biased region" description="Pro residues" evidence="1">
    <location>
        <begin position="187"/>
        <end position="197"/>
    </location>
</feature>
<dbReference type="AlphaFoldDB" id="A0A1G8ZU46"/>
<sequence>MSSSGQIRTMLASMSYGQPVEVTNYWGSVKKLSRLAALGERFGYQYMDVVFTMQGLKMLLVPDPDPQARARAQQAWAQHPQGGPLPALPVEVPELLRTRIRFDMYAGHNEKRRLAAVPVAFVIVGLQMVRLPDMAVFWGALLGCALAVAGASYLLRRKWRRECGERLRALGYVPLTEPNGRVRLVPPGSPYAQPQPQPHMYGQPQPQMYGQPQPQAYGQAQPYGQSYAPPQQQAPYAPPQGQPHGQPQQPYGLPQQPQQPYQPPQ</sequence>
<keyword evidence="2" id="KW-0812">Transmembrane</keyword>
<evidence type="ECO:0000256" key="1">
    <source>
        <dbReference type="SAM" id="MobiDB-lite"/>
    </source>
</evidence>
<evidence type="ECO:0000313" key="4">
    <source>
        <dbReference type="Proteomes" id="UP000199155"/>
    </source>
</evidence>
<accession>A0A1G8ZU46</accession>
<feature type="transmembrane region" description="Helical" evidence="2">
    <location>
        <begin position="113"/>
        <end position="129"/>
    </location>
</feature>
<dbReference type="EMBL" id="FNFF01000005">
    <property type="protein sequence ID" value="SDK18588.1"/>
    <property type="molecule type" value="Genomic_DNA"/>
</dbReference>
<protein>
    <recommendedName>
        <fullName evidence="5">Integral membrane protein</fullName>
    </recommendedName>
</protein>
<gene>
    <name evidence="3" type="ORF">SAMN05421806_105194</name>
</gene>
<evidence type="ECO:0000256" key="2">
    <source>
        <dbReference type="SAM" id="Phobius"/>
    </source>
</evidence>
<dbReference type="OrthoDB" id="4226222at2"/>
<reference evidence="3 4" key="1">
    <citation type="submission" date="2016-10" db="EMBL/GenBank/DDBJ databases">
        <authorList>
            <person name="de Groot N.N."/>
        </authorList>
    </citation>
    <scope>NUCLEOTIDE SEQUENCE [LARGE SCALE GENOMIC DNA]</scope>
    <source>
        <strain evidence="3 4">CGMCC 4.5727</strain>
    </source>
</reference>
<feature type="region of interest" description="Disordered" evidence="1">
    <location>
        <begin position="179"/>
        <end position="265"/>
    </location>
</feature>
<keyword evidence="2" id="KW-0472">Membrane</keyword>
<proteinExistence type="predicted"/>
<feature type="compositionally biased region" description="Low complexity" evidence="1">
    <location>
        <begin position="200"/>
        <end position="235"/>
    </location>
</feature>